<sequence>MEEGSALKKNSLIELSSQNIKISETRPETEKQEKLVQNLIRIQNSLKAFKASLSSQETPPAKLFPLLKQSTIQLNSLIQSQSFIEQLNQQHQTNSIKRSSYLDPTLLIQNSPNDHQRSLLLIEALANEIGLESFRDTEDTNLLTIAGKLFVIDIEIDPDPSSLNQRVTRSKFSYSFGEEESKRDTLIDHELTLQLSNLHLPFQDHPPHSYCNLNQLDLVQNSLIQFSQSLKLIKNLDECMVSNNSTIDYFYIFRQLISNYHSTYFNTTQSSKDPVKLSACGYPITRNDQLKLDLIYHVNATELIKHASTNPDHKTGLKISISLTPLTSTKPLNPAGNGLFTATFDPPLPVCKHTITALSNVSIVDLDTFFNNHTVNDTSLEDLLVSSSSLNITNLSDWKSKRFGKTLESRKFMNRKISQVYSLLDGEEYDQGEGEVNSRLGFKIDHLRFDDIDALLKIIKICQRQSIYNELFNSCFNKDCLIYPRKQRNSNNDQEIRIGDLNLNNNDRKQMDEVDPFIGFNSCDYFQSLSENQSKEDHPSSIKRNHDLKQQEEEEISIDLIMNHSDYSITLQFISPSSLSSSSANPTGEKRSSPSSSSKSIAPIREDNDGEEEDEFKVISLTFTVTESGSIRLLTHSLFDDDLPTPVDNDTIIPSPTTLQDHSDTHLSSDQSLKITNLENCIDRVHCLPVLLNYFFAHYL</sequence>
<dbReference type="EMBL" id="CM045865">
    <property type="protein sequence ID" value="KAI7962214.1"/>
    <property type="molecule type" value="Genomic_DNA"/>
</dbReference>
<reference evidence="2" key="2">
    <citation type="journal article" date="2018" name="Mol. Plant Microbe Interact.">
        <title>Genome sequence resources for the wheat stripe rust pathogen (Puccinia striiformis f. sp. tritici) and the barley stripe rust pathogen (Puccinia striiformis f. sp. hordei).</title>
        <authorList>
            <person name="Xia C."/>
            <person name="Wang M."/>
            <person name="Yin C."/>
            <person name="Cornejo O.E."/>
            <person name="Hulbert S.H."/>
            <person name="Chen X."/>
        </authorList>
    </citation>
    <scope>NUCLEOTIDE SEQUENCE [LARGE SCALE GENOMIC DNA]</scope>
    <source>
        <strain evidence="2">93-210</strain>
    </source>
</reference>
<accession>A0ACC0EYS5</accession>
<evidence type="ECO:0000313" key="1">
    <source>
        <dbReference type="EMBL" id="KAI7962214.1"/>
    </source>
</evidence>
<keyword evidence="2" id="KW-1185">Reference proteome</keyword>
<proteinExistence type="predicted"/>
<organism evidence="1 2">
    <name type="scientific">Puccinia striiformis f. sp. tritici</name>
    <dbReference type="NCBI Taxonomy" id="168172"/>
    <lineage>
        <taxon>Eukaryota</taxon>
        <taxon>Fungi</taxon>
        <taxon>Dikarya</taxon>
        <taxon>Basidiomycota</taxon>
        <taxon>Pucciniomycotina</taxon>
        <taxon>Pucciniomycetes</taxon>
        <taxon>Pucciniales</taxon>
        <taxon>Pucciniaceae</taxon>
        <taxon>Puccinia</taxon>
    </lineage>
</organism>
<protein>
    <submittedName>
        <fullName evidence="1">Uncharacterized protein</fullName>
    </submittedName>
</protein>
<reference evidence="1 2" key="3">
    <citation type="journal article" date="2022" name="Microbiol. Spectr.">
        <title>Folding features and dynamics of 3D genome architecture in plant fungal pathogens.</title>
        <authorList>
            <person name="Xia C."/>
        </authorList>
    </citation>
    <scope>NUCLEOTIDE SEQUENCE [LARGE SCALE GENOMIC DNA]</scope>
    <source>
        <strain evidence="1 2">93-210</strain>
    </source>
</reference>
<dbReference type="Proteomes" id="UP001060170">
    <property type="component" value="Chromosome 1"/>
</dbReference>
<evidence type="ECO:0000313" key="2">
    <source>
        <dbReference type="Proteomes" id="UP001060170"/>
    </source>
</evidence>
<gene>
    <name evidence="1" type="ORF">MJO28_000308</name>
</gene>
<comment type="caution">
    <text evidence="1">The sequence shown here is derived from an EMBL/GenBank/DDBJ whole genome shotgun (WGS) entry which is preliminary data.</text>
</comment>
<name>A0ACC0EYS5_9BASI</name>
<reference evidence="2" key="1">
    <citation type="journal article" date="2018" name="BMC Genomics">
        <title>Genomic insights into host adaptation between the wheat stripe rust pathogen (Puccinia striiformis f. sp. tritici) and the barley stripe rust pathogen (Puccinia striiformis f. sp. hordei).</title>
        <authorList>
            <person name="Xia C."/>
            <person name="Wang M."/>
            <person name="Yin C."/>
            <person name="Cornejo O.E."/>
            <person name="Hulbert S.H."/>
            <person name="Chen X."/>
        </authorList>
    </citation>
    <scope>NUCLEOTIDE SEQUENCE [LARGE SCALE GENOMIC DNA]</scope>
    <source>
        <strain evidence="2">93-210</strain>
    </source>
</reference>